<proteinExistence type="inferred from homology"/>
<dbReference type="Pfam" id="PF00486">
    <property type="entry name" value="Trans_reg_C"/>
    <property type="match status" value="1"/>
</dbReference>
<reference evidence="7 8" key="1">
    <citation type="submission" date="2019-10" db="EMBL/GenBank/DDBJ databases">
        <title>Nonomuraea sp. nov., isolated from Phyllanthus amarus.</title>
        <authorList>
            <person name="Klykleung N."/>
            <person name="Tanasupawat S."/>
        </authorList>
    </citation>
    <scope>NUCLEOTIDE SEQUENCE [LARGE SCALE GENOMIC DNA]</scope>
    <source>
        <strain evidence="7 8">CR1-09</strain>
    </source>
</reference>
<dbReference type="PROSITE" id="PS51755">
    <property type="entry name" value="OMPR_PHOB"/>
    <property type="match status" value="1"/>
</dbReference>
<dbReference type="RefSeq" id="WP_139574396.1">
    <property type="nucleotide sequence ID" value="NZ_VDMA02000005.1"/>
</dbReference>
<dbReference type="InterPro" id="IPR016032">
    <property type="entry name" value="Sig_transdc_resp-reg_C-effctor"/>
</dbReference>
<evidence type="ECO:0000256" key="5">
    <source>
        <dbReference type="PROSITE-ProRule" id="PRU01091"/>
    </source>
</evidence>
<keyword evidence="8" id="KW-1185">Reference proteome</keyword>
<dbReference type="SUPFAM" id="SSF46894">
    <property type="entry name" value="C-terminal effector domain of the bipartite response regulators"/>
    <property type="match status" value="1"/>
</dbReference>
<comment type="caution">
    <text evidence="7">The sequence shown here is derived from an EMBL/GenBank/DDBJ whole genome shotgun (WGS) entry which is preliminary data.</text>
</comment>
<evidence type="ECO:0000256" key="2">
    <source>
        <dbReference type="ARBA" id="ARBA00023015"/>
    </source>
</evidence>
<dbReference type="Proteomes" id="UP000313066">
    <property type="component" value="Unassembled WGS sequence"/>
</dbReference>
<dbReference type="EMBL" id="VDMA02000005">
    <property type="protein sequence ID" value="KAB8185499.1"/>
    <property type="molecule type" value="Genomic_DNA"/>
</dbReference>
<evidence type="ECO:0000256" key="3">
    <source>
        <dbReference type="ARBA" id="ARBA00023125"/>
    </source>
</evidence>
<accession>A0A5N6BYF0</accession>
<evidence type="ECO:0000256" key="1">
    <source>
        <dbReference type="ARBA" id="ARBA00005820"/>
    </source>
</evidence>
<gene>
    <name evidence="7" type="ORF">FH610_012010</name>
</gene>
<keyword evidence="3 5" id="KW-0238">DNA-binding</keyword>
<dbReference type="Gene3D" id="1.10.10.10">
    <property type="entry name" value="Winged helix-like DNA-binding domain superfamily/Winged helix DNA-binding domain"/>
    <property type="match status" value="1"/>
</dbReference>
<feature type="domain" description="OmpR/PhoB-type" evidence="6">
    <location>
        <begin position="1"/>
        <end position="97"/>
    </location>
</feature>
<keyword evidence="4" id="KW-0804">Transcription</keyword>
<dbReference type="InterPro" id="IPR036388">
    <property type="entry name" value="WH-like_DNA-bd_sf"/>
</dbReference>
<feature type="DNA-binding region" description="OmpR/PhoB-type" evidence="5">
    <location>
        <begin position="1"/>
        <end position="97"/>
    </location>
</feature>
<dbReference type="GO" id="GO:0006355">
    <property type="term" value="P:regulation of DNA-templated transcription"/>
    <property type="evidence" value="ECO:0007669"/>
    <property type="project" value="InterPro"/>
</dbReference>
<dbReference type="CDD" id="cd15831">
    <property type="entry name" value="BTAD"/>
    <property type="match status" value="1"/>
</dbReference>
<dbReference type="Pfam" id="PF03704">
    <property type="entry name" value="BTAD"/>
    <property type="match status" value="1"/>
</dbReference>
<sequence length="266" mass="28946">MLFHLLGRVQVGDDDAPTTIGSAPVRGLLAALLLEEGRSVPVEQLMRYLWEDPPGSARKNLRLHIARLRNRLAALGLRDRLITLRGGGGEGGYRLLTVPEEVDAVMFRRLAAEGFALLRARRPHAAEEALTGALRLWQGPIGQDCTASELLRSRFTAFGELHLTVRERLVEARLGLGRTADLIPEILEVLADAPFRETSWAHLMRAYYLGGDVAGAISAWGRATAVLGGQLGLDPSAELHELHLAVLRRDDDAVRGAVVPQPQAAC</sequence>
<name>A0A5N6BYF0_9ACTN</name>
<dbReference type="InterPro" id="IPR011990">
    <property type="entry name" value="TPR-like_helical_dom_sf"/>
</dbReference>
<dbReference type="GO" id="GO:0000160">
    <property type="term" value="P:phosphorelay signal transduction system"/>
    <property type="evidence" value="ECO:0007669"/>
    <property type="project" value="InterPro"/>
</dbReference>
<evidence type="ECO:0000313" key="7">
    <source>
        <dbReference type="EMBL" id="KAB8185499.1"/>
    </source>
</evidence>
<dbReference type="PANTHER" id="PTHR35807:SF1">
    <property type="entry name" value="TRANSCRIPTIONAL REGULATOR REDD"/>
    <property type="match status" value="1"/>
</dbReference>
<dbReference type="GO" id="GO:0003677">
    <property type="term" value="F:DNA binding"/>
    <property type="evidence" value="ECO:0007669"/>
    <property type="project" value="UniProtKB-UniRule"/>
</dbReference>
<dbReference type="InterPro" id="IPR005158">
    <property type="entry name" value="BTAD"/>
</dbReference>
<evidence type="ECO:0000313" key="8">
    <source>
        <dbReference type="Proteomes" id="UP000313066"/>
    </source>
</evidence>
<dbReference type="InterPro" id="IPR051677">
    <property type="entry name" value="AfsR-DnrI-RedD_regulator"/>
</dbReference>
<protein>
    <recommendedName>
        <fullName evidence="6">OmpR/PhoB-type domain-containing protein</fullName>
    </recommendedName>
</protein>
<evidence type="ECO:0000256" key="4">
    <source>
        <dbReference type="ARBA" id="ARBA00023163"/>
    </source>
</evidence>
<dbReference type="SMART" id="SM00862">
    <property type="entry name" value="Trans_reg_C"/>
    <property type="match status" value="1"/>
</dbReference>
<dbReference type="AlphaFoldDB" id="A0A5N6BYF0"/>
<dbReference type="PANTHER" id="PTHR35807">
    <property type="entry name" value="TRANSCRIPTIONAL REGULATOR REDD-RELATED"/>
    <property type="match status" value="1"/>
</dbReference>
<organism evidence="7 8">
    <name type="scientific">Microbispora catharanthi</name>
    <dbReference type="NCBI Taxonomy" id="1712871"/>
    <lineage>
        <taxon>Bacteria</taxon>
        <taxon>Bacillati</taxon>
        <taxon>Actinomycetota</taxon>
        <taxon>Actinomycetes</taxon>
        <taxon>Streptosporangiales</taxon>
        <taxon>Streptosporangiaceae</taxon>
        <taxon>Microbispora</taxon>
    </lineage>
</organism>
<keyword evidence="2" id="KW-0805">Transcription regulation</keyword>
<dbReference type="InterPro" id="IPR001867">
    <property type="entry name" value="OmpR/PhoB-type_DNA-bd"/>
</dbReference>
<dbReference type="SMART" id="SM01043">
    <property type="entry name" value="BTAD"/>
    <property type="match status" value="1"/>
</dbReference>
<dbReference type="Gene3D" id="1.25.40.10">
    <property type="entry name" value="Tetratricopeptide repeat domain"/>
    <property type="match status" value="1"/>
</dbReference>
<dbReference type="SUPFAM" id="SSF48452">
    <property type="entry name" value="TPR-like"/>
    <property type="match status" value="1"/>
</dbReference>
<evidence type="ECO:0000259" key="6">
    <source>
        <dbReference type="PROSITE" id="PS51755"/>
    </source>
</evidence>
<comment type="similarity">
    <text evidence="1">Belongs to the AfsR/DnrI/RedD regulatory family.</text>
</comment>